<dbReference type="CDD" id="cd04182">
    <property type="entry name" value="GT_2_like_f"/>
    <property type="match status" value="1"/>
</dbReference>
<dbReference type="KEGG" id="smon:AWR27_20810"/>
<dbReference type="OrthoDB" id="9779263at2"/>
<protein>
    <submittedName>
        <fullName evidence="2">4-diphosphocytidyl-2C-methyl-D-erythritol synthase</fullName>
    </submittedName>
</protein>
<dbReference type="InterPro" id="IPR029044">
    <property type="entry name" value="Nucleotide-diphossugar_trans"/>
</dbReference>
<accession>A0A1P9X1M8</accession>
<name>A0A1P9X1M8_9BACT</name>
<dbReference type="Gene3D" id="3.90.550.10">
    <property type="entry name" value="Spore Coat Polysaccharide Biosynthesis Protein SpsA, Chain A"/>
    <property type="match status" value="1"/>
</dbReference>
<keyword evidence="3" id="KW-1185">Reference proteome</keyword>
<evidence type="ECO:0000259" key="1">
    <source>
        <dbReference type="Pfam" id="PF12804"/>
    </source>
</evidence>
<dbReference type="GO" id="GO:0016779">
    <property type="term" value="F:nucleotidyltransferase activity"/>
    <property type="evidence" value="ECO:0007669"/>
    <property type="project" value="UniProtKB-ARBA"/>
</dbReference>
<proteinExistence type="predicted"/>
<dbReference type="PANTHER" id="PTHR43777:SF1">
    <property type="entry name" value="MOLYBDENUM COFACTOR CYTIDYLYLTRANSFERASE"/>
    <property type="match status" value="1"/>
</dbReference>
<dbReference type="Pfam" id="PF12804">
    <property type="entry name" value="NTP_transf_3"/>
    <property type="match status" value="1"/>
</dbReference>
<dbReference type="RefSeq" id="WP_077133001.1">
    <property type="nucleotide sequence ID" value="NZ_CP014263.1"/>
</dbReference>
<gene>
    <name evidence="2" type="ORF">AWR27_20810</name>
</gene>
<dbReference type="STRING" id="1178516.AWR27_20810"/>
<evidence type="ECO:0000313" key="3">
    <source>
        <dbReference type="Proteomes" id="UP000187941"/>
    </source>
</evidence>
<dbReference type="PANTHER" id="PTHR43777">
    <property type="entry name" value="MOLYBDENUM COFACTOR CYTIDYLYLTRANSFERASE"/>
    <property type="match status" value="1"/>
</dbReference>
<dbReference type="Proteomes" id="UP000187941">
    <property type="component" value="Chromosome"/>
</dbReference>
<dbReference type="EMBL" id="CP014263">
    <property type="protein sequence ID" value="AQG81539.1"/>
    <property type="molecule type" value="Genomic_DNA"/>
</dbReference>
<evidence type="ECO:0000313" key="2">
    <source>
        <dbReference type="EMBL" id="AQG81539.1"/>
    </source>
</evidence>
<dbReference type="AlphaFoldDB" id="A0A1P9X1M8"/>
<dbReference type="InterPro" id="IPR025877">
    <property type="entry name" value="MobA-like_NTP_Trfase"/>
</dbReference>
<reference evidence="2 3" key="1">
    <citation type="submission" date="2016-01" db="EMBL/GenBank/DDBJ databases">
        <authorList>
            <person name="Oliw E.H."/>
        </authorList>
    </citation>
    <scope>NUCLEOTIDE SEQUENCE [LARGE SCALE GENOMIC DNA]</scope>
    <source>
        <strain evidence="2 3">DY10</strain>
    </source>
</reference>
<feature type="domain" description="MobA-like NTP transferase" evidence="1">
    <location>
        <begin position="6"/>
        <end position="166"/>
    </location>
</feature>
<sequence length="194" mass="21027">MVIATILLAAGGSTRLGQPKQLLVQDGQTLVRRMADVALGLQTGPVLVVLGANADRIRAELDSLPIQFVQNDAWADGLASSLRAGLHALPPTTDAFLVLLTDQPFVSPELLRQLIDTQLKTGRGIVASRYGESAHLGVPALFNIRYKAEFMQLNGDVGARKLIQQHLPDCADVLFPQGNIDLDTPEQVIRWQSM</sequence>
<organism evidence="2 3">
    <name type="scientific">Spirosoma montaniterrae</name>
    <dbReference type="NCBI Taxonomy" id="1178516"/>
    <lineage>
        <taxon>Bacteria</taxon>
        <taxon>Pseudomonadati</taxon>
        <taxon>Bacteroidota</taxon>
        <taxon>Cytophagia</taxon>
        <taxon>Cytophagales</taxon>
        <taxon>Cytophagaceae</taxon>
        <taxon>Spirosoma</taxon>
    </lineage>
</organism>
<dbReference type="SUPFAM" id="SSF53448">
    <property type="entry name" value="Nucleotide-diphospho-sugar transferases"/>
    <property type="match status" value="1"/>
</dbReference>